<gene>
    <name evidence="1" type="ORF">RRG08_017911</name>
</gene>
<accession>A0AAE1DVK4</accession>
<sequence>MMNPRFFSSDDVKEDRNSNIPIRIEQKFDDTSALFCTSVQINKEQQGTVQRKRRRGRQKKSWTDNILEWTGKSFAVTQATVHSHTRWSQLVHRSSIMQCPHDPGGSRDQ</sequence>
<keyword evidence="2" id="KW-1185">Reference proteome</keyword>
<proteinExistence type="predicted"/>
<organism evidence="1 2">
    <name type="scientific">Elysia crispata</name>
    <name type="common">lettuce slug</name>
    <dbReference type="NCBI Taxonomy" id="231223"/>
    <lineage>
        <taxon>Eukaryota</taxon>
        <taxon>Metazoa</taxon>
        <taxon>Spiralia</taxon>
        <taxon>Lophotrochozoa</taxon>
        <taxon>Mollusca</taxon>
        <taxon>Gastropoda</taxon>
        <taxon>Heterobranchia</taxon>
        <taxon>Euthyneura</taxon>
        <taxon>Panpulmonata</taxon>
        <taxon>Sacoglossa</taxon>
        <taxon>Placobranchoidea</taxon>
        <taxon>Plakobranchidae</taxon>
        <taxon>Elysia</taxon>
    </lineage>
</organism>
<dbReference type="AlphaFoldDB" id="A0AAE1DVK4"/>
<evidence type="ECO:0000313" key="1">
    <source>
        <dbReference type="EMBL" id="KAK3784337.1"/>
    </source>
</evidence>
<evidence type="ECO:0000313" key="2">
    <source>
        <dbReference type="Proteomes" id="UP001283361"/>
    </source>
</evidence>
<comment type="caution">
    <text evidence="1">The sequence shown here is derived from an EMBL/GenBank/DDBJ whole genome shotgun (WGS) entry which is preliminary data.</text>
</comment>
<dbReference type="Proteomes" id="UP001283361">
    <property type="component" value="Unassembled WGS sequence"/>
</dbReference>
<reference evidence="1" key="1">
    <citation type="journal article" date="2023" name="G3 (Bethesda)">
        <title>A reference genome for the long-term kleptoplast-retaining sea slug Elysia crispata morphotype clarki.</title>
        <authorList>
            <person name="Eastman K.E."/>
            <person name="Pendleton A.L."/>
            <person name="Shaikh M.A."/>
            <person name="Suttiyut T."/>
            <person name="Ogas R."/>
            <person name="Tomko P."/>
            <person name="Gavelis G."/>
            <person name="Widhalm J.R."/>
            <person name="Wisecaver J.H."/>
        </authorList>
    </citation>
    <scope>NUCLEOTIDE SEQUENCE</scope>
    <source>
        <strain evidence="1">ECLA1</strain>
    </source>
</reference>
<name>A0AAE1DVK4_9GAST</name>
<dbReference type="EMBL" id="JAWDGP010002280">
    <property type="protein sequence ID" value="KAK3784337.1"/>
    <property type="molecule type" value="Genomic_DNA"/>
</dbReference>
<protein>
    <submittedName>
        <fullName evidence="1">Uncharacterized protein</fullName>
    </submittedName>
</protein>